<proteinExistence type="inferred from homology"/>
<dbReference type="EMBL" id="JAPDRK010000002">
    <property type="protein sequence ID" value="KAJ9614975.1"/>
    <property type="molecule type" value="Genomic_DNA"/>
</dbReference>
<feature type="transmembrane region" description="Helical" evidence="10">
    <location>
        <begin position="16"/>
        <end position="37"/>
    </location>
</feature>
<evidence type="ECO:0000256" key="3">
    <source>
        <dbReference type="ARBA" id="ARBA00022617"/>
    </source>
</evidence>
<evidence type="ECO:0008006" key="13">
    <source>
        <dbReference type="Google" id="ProtNLM"/>
    </source>
</evidence>
<keyword evidence="12" id="KW-1185">Reference proteome</keyword>
<evidence type="ECO:0000313" key="11">
    <source>
        <dbReference type="EMBL" id="KAJ9614975.1"/>
    </source>
</evidence>
<dbReference type="GO" id="GO:0004497">
    <property type="term" value="F:monooxygenase activity"/>
    <property type="evidence" value="ECO:0007669"/>
    <property type="project" value="UniProtKB-KW"/>
</dbReference>
<dbReference type="PANTHER" id="PTHR24305">
    <property type="entry name" value="CYTOCHROME P450"/>
    <property type="match status" value="1"/>
</dbReference>
<dbReference type="Proteomes" id="UP001172673">
    <property type="component" value="Unassembled WGS sequence"/>
</dbReference>
<sequence>MAAINSILHAGQTQSWYLLLLILPLAYLATVVIYRIYFHPLSRYPGPFLGKISEFYSFLGVWRNDRTISQYRMLQKYGSPVRFSSNELVFSDVKSVSEIYGQSSLLPEKERTVSEALSATGQPNVLNIVDRHQHGRVRRLLSHGFSLNGLLESESLVAAKVDQYVDLVFRQNENTIEGSGSSRLNEKTVDIYRKSHELYLDIISQLGFARSFDCLNGDNTTALDDVDAFGLVVPAQAFFPGFRYLPIPAIRQGFERVARLERFARKCLNDYIQGSSGRAGGGGYDPRKHTSILSSMLNAQDTESGTNLSMEEIVENTIIFLVAGSSTTAVTLTYLVWECGRRPEVMKKLVEEIRSTFPSNGEMPSYREASKLEYLNHVIDETLRVHGPLNTGVPRISTGRNIGGHYLPAGAGVSNNPYATARDAAVFPEPELFQPERWENATAEMRLMSRPFSIGPRNCIGRHLAMMGLVLTVTRLFQQFDLHVHPSVTEESMRLRDRGVYTPWGESLLVVATPVEKG</sequence>
<dbReference type="GO" id="GO:0016705">
    <property type="term" value="F:oxidoreductase activity, acting on paired donors, with incorporation or reduction of molecular oxygen"/>
    <property type="evidence" value="ECO:0007669"/>
    <property type="project" value="InterPro"/>
</dbReference>
<evidence type="ECO:0000256" key="1">
    <source>
        <dbReference type="ARBA" id="ARBA00001971"/>
    </source>
</evidence>
<evidence type="ECO:0000256" key="5">
    <source>
        <dbReference type="ARBA" id="ARBA00023002"/>
    </source>
</evidence>
<comment type="caution">
    <text evidence="11">The sequence shown here is derived from an EMBL/GenBank/DDBJ whole genome shotgun (WGS) entry which is preliminary data.</text>
</comment>
<evidence type="ECO:0000313" key="12">
    <source>
        <dbReference type="Proteomes" id="UP001172673"/>
    </source>
</evidence>
<dbReference type="GO" id="GO:0020037">
    <property type="term" value="F:heme binding"/>
    <property type="evidence" value="ECO:0007669"/>
    <property type="project" value="InterPro"/>
</dbReference>
<protein>
    <recommendedName>
        <fullName evidence="13">Cytochrome P450</fullName>
    </recommendedName>
</protein>
<evidence type="ECO:0000256" key="6">
    <source>
        <dbReference type="ARBA" id="ARBA00023004"/>
    </source>
</evidence>
<organism evidence="11 12">
    <name type="scientific">Cladophialophora chaetospira</name>
    <dbReference type="NCBI Taxonomy" id="386627"/>
    <lineage>
        <taxon>Eukaryota</taxon>
        <taxon>Fungi</taxon>
        <taxon>Dikarya</taxon>
        <taxon>Ascomycota</taxon>
        <taxon>Pezizomycotina</taxon>
        <taxon>Eurotiomycetes</taxon>
        <taxon>Chaetothyriomycetidae</taxon>
        <taxon>Chaetothyriales</taxon>
        <taxon>Herpotrichiellaceae</taxon>
        <taxon>Cladophialophora</taxon>
    </lineage>
</organism>
<keyword evidence="4 8" id="KW-0479">Metal-binding</keyword>
<evidence type="ECO:0000256" key="4">
    <source>
        <dbReference type="ARBA" id="ARBA00022723"/>
    </source>
</evidence>
<dbReference type="InterPro" id="IPR002401">
    <property type="entry name" value="Cyt_P450_E_grp-I"/>
</dbReference>
<keyword evidence="6 8" id="KW-0408">Iron</keyword>
<dbReference type="SUPFAM" id="SSF48264">
    <property type="entry name" value="Cytochrome P450"/>
    <property type="match status" value="1"/>
</dbReference>
<keyword evidence="5 9" id="KW-0560">Oxidoreductase</keyword>
<keyword evidence="10" id="KW-1133">Transmembrane helix</keyword>
<dbReference type="InterPro" id="IPR036396">
    <property type="entry name" value="Cyt_P450_sf"/>
</dbReference>
<dbReference type="Pfam" id="PF00067">
    <property type="entry name" value="p450"/>
    <property type="match status" value="1"/>
</dbReference>
<evidence type="ECO:0000256" key="2">
    <source>
        <dbReference type="ARBA" id="ARBA00010617"/>
    </source>
</evidence>
<dbReference type="PRINTS" id="PR00463">
    <property type="entry name" value="EP450I"/>
</dbReference>
<comment type="similarity">
    <text evidence="2 9">Belongs to the cytochrome P450 family.</text>
</comment>
<evidence type="ECO:0000256" key="8">
    <source>
        <dbReference type="PIRSR" id="PIRSR602401-1"/>
    </source>
</evidence>
<name>A0AA38XKY0_9EURO</name>
<evidence type="ECO:0000256" key="9">
    <source>
        <dbReference type="RuleBase" id="RU000461"/>
    </source>
</evidence>
<dbReference type="PRINTS" id="PR00385">
    <property type="entry name" value="P450"/>
</dbReference>
<gene>
    <name evidence="11" type="ORF">H2200_001049</name>
</gene>
<accession>A0AA38XKY0</accession>
<dbReference type="Gene3D" id="1.10.630.10">
    <property type="entry name" value="Cytochrome P450"/>
    <property type="match status" value="1"/>
</dbReference>
<dbReference type="PROSITE" id="PS00086">
    <property type="entry name" value="CYTOCHROME_P450"/>
    <property type="match status" value="1"/>
</dbReference>
<keyword evidence="7 9" id="KW-0503">Monooxygenase</keyword>
<keyword evidence="10" id="KW-0812">Transmembrane</keyword>
<feature type="binding site" description="axial binding residue" evidence="8">
    <location>
        <position position="459"/>
    </location>
    <ligand>
        <name>heme</name>
        <dbReference type="ChEBI" id="CHEBI:30413"/>
    </ligand>
    <ligandPart>
        <name>Fe</name>
        <dbReference type="ChEBI" id="CHEBI:18248"/>
    </ligandPart>
</feature>
<comment type="cofactor">
    <cofactor evidence="1 8">
        <name>heme</name>
        <dbReference type="ChEBI" id="CHEBI:30413"/>
    </cofactor>
</comment>
<keyword evidence="3 8" id="KW-0349">Heme</keyword>
<keyword evidence="10" id="KW-0472">Membrane</keyword>
<dbReference type="AlphaFoldDB" id="A0AA38XKY0"/>
<evidence type="ECO:0000256" key="10">
    <source>
        <dbReference type="SAM" id="Phobius"/>
    </source>
</evidence>
<dbReference type="GO" id="GO:0005506">
    <property type="term" value="F:iron ion binding"/>
    <property type="evidence" value="ECO:0007669"/>
    <property type="project" value="InterPro"/>
</dbReference>
<dbReference type="InterPro" id="IPR001128">
    <property type="entry name" value="Cyt_P450"/>
</dbReference>
<evidence type="ECO:0000256" key="7">
    <source>
        <dbReference type="ARBA" id="ARBA00023033"/>
    </source>
</evidence>
<dbReference type="InterPro" id="IPR017972">
    <property type="entry name" value="Cyt_P450_CS"/>
</dbReference>
<reference evidence="11" key="1">
    <citation type="submission" date="2022-10" db="EMBL/GenBank/DDBJ databases">
        <title>Culturing micro-colonial fungi from biological soil crusts in the Mojave desert and describing Neophaeococcomyces mojavensis, and introducing the new genera and species Taxawa tesnikishii.</title>
        <authorList>
            <person name="Kurbessoian T."/>
            <person name="Stajich J.E."/>
        </authorList>
    </citation>
    <scope>NUCLEOTIDE SEQUENCE</scope>
    <source>
        <strain evidence="11">TK_41</strain>
    </source>
</reference>
<dbReference type="PANTHER" id="PTHR24305:SF29">
    <property type="entry name" value="BENZOATE-PARA-HYDROXYLASE"/>
    <property type="match status" value="1"/>
</dbReference>
<dbReference type="InterPro" id="IPR050121">
    <property type="entry name" value="Cytochrome_P450_monoxygenase"/>
</dbReference>